<organism evidence="2 3">
    <name type="scientific">Leptospira ryugenii</name>
    <dbReference type="NCBI Taxonomy" id="1917863"/>
    <lineage>
        <taxon>Bacteria</taxon>
        <taxon>Pseudomonadati</taxon>
        <taxon>Spirochaetota</taxon>
        <taxon>Spirochaetia</taxon>
        <taxon>Leptospirales</taxon>
        <taxon>Leptospiraceae</taxon>
        <taxon>Leptospira</taxon>
    </lineage>
</organism>
<dbReference type="RefSeq" id="WP_108974844.1">
    <property type="nucleotide sequence ID" value="NZ_BFBB01000003.1"/>
</dbReference>
<dbReference type="GO" id="GO:0004527">
    <property type="term" value="F:exonuclease activity"/>
    <property type="evidence" value="ECO:0007669"/>
    <property type="project" value="UniProtKB-KW"/>
</dbReference>
<keyword evidence="2" id="KW-0269">Exonuclease</keyword>
<evidence type="ECO:0000313" key="2">
    <source>
        <dbReference type="EMBL" id="GBF49716.1"/>
    </source>
</evidence>
<keyword evidence="2" id="KW-0540">Nuclease</keyword>
<gene>
    <name evidence="2" type="ORF">LPTSP4_12350</name>
</gene>
<dbReference type="InterPro" id="IPR038720">
    <property type="entry name" value="YprB_RNase_H-like_dom"/>
</dbReference>
<proteinExistence type="predicted"/>
<evidence type="ECO:0000259" key="1">
    <source>
        <dbReference type="Pfam" id="PF13482"/>
    </source>
</evidence>
<name>A0A2P2DYM8_9LEPT</name>
<dbReference type="InterPro" id="IPR012337">
    <property type="entry name" value="RNaseH-like_sf"/>
</dbReference>
<evidence type="ECO:0000313" key="3">
    <source>
        <dbReference type="Proteomes" id="UP000245133"/>
    </source>
</evidence>
<comment type="caution">
    <text evidence="2">The sequence shown here is derived from an EMBL/GenBank/DDBJ whole genome shotgun (WGS) entry which is preliminary data.</text>
</comment>
<feature type="domain" description="YprB ribonuclease H-like" evidence="1">
    <location>
        <begin position="101"/>
        <end position="250"/>
    </location>
</feature>
<dbReference type="SUPFAM" id="SSF53098">
    <property type="entry name" value="Ribonuclease H-like"/>
    <property type="match status" value="1"/>
</dbReference>
<dbReference type="OrthoDB" id="9790530at2"/>
<dbReference type="Pfam" id="PF13482">
    <property type="entry name" value="RNase_H_2"/>
    <property type="match status" value="1"/>
</dbReference>
<dbReference type="PANTHER" id="PTHR38462">
    <property type="entry name" value="EXONUCLEASE-LIKE PROTEIN"/>
    <property type="match status" value="1"/>
</dbReference>
<sequence>MDPKFNLSLLKTSFALFPGIGPELEKKIWEYGIADWDDFLHFTPNQDHAWWKWAFPDLQEIKQAIPIWKKAYQKKDAQFFSQNLPYRDLWKVWEISPEKFCFLDIETTGIEFNSHVTVVSLYQAGEMKTYQRGKNLEYLLDGIQSDTILVSYNGKRFDVPFLEKEFHQKIPNVHLDLMNVLHDMGIKGGLKKSEEILGLVRAEEIAKIDGKVAPILWKDYQENDNLSSLQLLVAYNQEDTINLKYILEEVYRRKVEEFTNLYIEPEEW</sequence>
<protein>
    <submittedName>
        <fullName evidence="2">Exonuclease</fullName>
    </submittedName>
</protein>
<keyword evidence="2" id="KW-0378">Hydrolase</keyword>
<dbReference type="EMBL" id="BFBB01000003">
    <property type="protein sequence ID" value="GBF49716.1"/>
    <property type="molecule type" value="Genomic_DNA"/>
</dbReference>
<dbReference type="PANTHER" id="PTHR38462:SF1">
    <property type="entry name" value="YPRB RIBONUCLEASE H-LIKE DOMAIN-CONTAINING PROTEIN"/>
    <property type="match status" value="1"/>
</dbReference>
<accession>A0A2P2DYM8</accession>
<dbReference type="GO" id="GO:0003676">
    <property type="term" value="F:nucleic acid binding"/>
    <property type="evidence" value="ECO:0007669"/>
    <property type="project" value="InterPro"/>
</dbReference>
<reference evidence="2 3" key="1">
    <citation type="submission" date="2018-02" db="EMBL/GenBank/DDBJ databases">
        <title>Novel Leptospira species isolated from soil and water in Japan.</title>
        <authorList>
            <person name="Nakao R."/>
            <person name="Masuzawa T."/>
        </authorList>
    </citation>
    <scope>NUCLEOTIDE SEQUENCE [LARGE SCALE GENOMIC DNA]</scope>
    <source>
        <strain evidence="2 3">YH101</strain>
    </source>
</reference>
<keyword evidence="3" id="KW-1185">Reference proteome</keyword>
<dbReference type="InterPro" id="IPR036397">
    <property type="entry name" value="RNaseH_sf"/>
</dbReference>
<dbReference type="Proteomes" id="UP000245133">
    <property type="component" value="Unassembled WGS sequence"/>
</dbReference>
<dbReference type="Gene3D" id="3.30.420.10">
    <property type="entry name" value="Ribonuclease H-like superfamily/Ribonuclease H"/>
    <property type="match status" value="1"/>
</dbReference>
<dbReference type="AlphaFoldDB" id="A0A2P2DYM8"/>